<dbReference type="Pfam" id="PF06983">
    <property type="entry name" value="3-dmu-9_3-mt"/>
    <property type="match status" value="1"/>
</dbReference>
<dbReference type="AlphaFoldDB" id="A0A158DJ22"/>
<evidence type="ECO:0000259" key="1">
    <source>
        <dbReference type="Pfam" id="PF06983"/>
    </source>
</evidence>
<sequence>MNKISPCLWFADANAEEAVNYYVGIFRSARITEIMRHTESSPGPVGSVLAILFELEGEAFLALNGNTDFKFSPALSMFIKCETQEEIDHYWDKLLDGGQSLACGWLTDRYGVTWQIAPRRLLAMLQDPDPAKADRTMHAMRQMIKLDIVELDRAYNGA</sequence>
<evidence type="ECO:0000313" key="3">
    <source>
        <dbReference type="Proteomes" id="UP000054911"/>
    </source>
</evidence>
<dbReference type="PANTHER" id="PTHR33990">
    <property type="entry name" value="PROTEIN YJDN-RELATED"/>
    <property type="match status" value="1"/>
</dbReference>
<dbReference type="STRING" id="1777141.AWB80_06981"/>
<proteinExistence type="predicted"/>
<keyword evidence="3" id="KW-1185">Reference proteome</keyword>
<feature type="domain" description="PhnB-like" evidence="1">
    <location>
        <begin position="3"/>
        <end position="116"/>
    </location>
</feature>
<gene>
    <name evidence="2" type="ORF">AWB80_06981</name>
</gene>
<dbReference type="Gene3D" id="3.10.180.10">
    <property type="entry name" value="2,3-Dihydroxybiphenyl 1,2-Dioxygenase, domain 1"/>
    <property type="match status" value="1"/>
</dbReference>
<dbReference type="GO" id="GO:0032259">
    <property type="term" value="P:methylation"/>
    <property type="evidence" value="ECO:0007669"/>
    <property type="project" value="UniProtKB-KW"/>
</dbReference>
<dbReference type="RefSeq" id="WP_061179231.1">
    <property type="nucleotide sequence ID" value="NZ_FCOE02000040.1"/>
</dbReference>
<name>A0A158DJ22_9BURK</name>
<dbReference type="InterPro" id="IPR028973">
    <property type="entry name" value="PhnB-like"/>
</dbReference>
<dbReference type="InterPro" id="IPR029068">
    <property type="entry name" value="Glyas_Bleomycin-R_OHBP_Dase"/>
</dbReference>
<dbReference type="Proteomes" id="UP000054911">
    <property type="component" value="Unassembled WGS sequence"/>
</dbReference>
<accession>A0A158DJ22</accession>
<protein>
    <submittedName>
        <fullName evidence="2">3-demethylubiquinone-9 3-methyltransferase</fullName>
    </submittedName>
</protein>
<reference evidence="2" key="1">
    <citation type="submission" date="2016-01" db="EMBL/GenBank/DDBJ databases">
        <authorList>
            <person name="Peeters C."/>
        </authorList>
    </citation>
    <scope>NUCLEOTIDE SEQUENCE [LARGE SCALE GENOMIC DNA]</scope>
    <source>
        <strain evidence="2">LMG 29323</strain>
    </source>
</reference>
<dbReference type="InterPro" id="IPR009725">
    <property type="entry name" value="3_dmu_93_MTrfase"/>
</dbReference>
<dbReference type="EMBL" id="FCOE02000040">
    <property type="protein sequence ID" value="SAK94525.1"/>
    <property type="molecule type" value="Genomic_DNA"/>
</dbReference>
<dbReference type="OrthoDB" id="5293819at2"/>
<dbReference type="SUPFAM" id="SSF54593">
    <property type="entry name" value="Glyoxalase/Bleomycin resistance protein/Dihydroxybiphenyl dioxygenase"/>
    <property type="match status" value="1"/>
</dbReference>
<organism evidence="2 3">
    <name type="scientific">Caballeronia pedi</name>
    <dbReference type="NCBI Taxonomy" id="1777141"/>
    <lineage>
        <taxon>Bacteria</taxon>
        <taxon>Pseudomonadati</taxon>
        <taxon>Pseudomonadota</taxon>
        <taxon>Betaproteobacteria</taxon>
        <taxon>Burkholderiales</taxon>
        <taxon>Burkholderiaceae</taxon>
        <taxon>Caballeronia</taxon>
    </lineage>
</organism>
<dbReference type="PIRSF" id="PIRSF021700">
    <property type="entry name" value="3_dmu_93_MTrfase"/>
    <property type="match status" value="1"/>
</dbReference>
<evidence type="ECO:0000313" key="2">
    <source>
        <dbReference type="EMBL" id="SAK94525.1"/>
    </source>
</evidence>
<dbReference type="GO" id="GO:0008168">
    <property type="term" value="F:methyltransferase activity"/>
    <property type="evidence" value="ECO:0007669"/>
    <property type="project" value="UniProtKB-KW"/>
</dbReference>
<dbReference type="CDD" id="cd06588">
    <property type="entry name" value="PhnB_like"/>
    <property type="match status" value="1"/>
</dbReference>
<comment type="caution">
    <text evidence="2">The sequence shown here is derived from an EMBL/GenBank/DDBJ whole genome shotgun (WGS) entry which is preliminary data.</text>
</comment>